<feature type="domain" description="Response regulatory" evidence="10">
    <location>
        <begin position="3"/>
        <end position="117"/>
    </location>
</feature>
<accession>A0A1Y1CIP5</accession>
<dbReference type="InterPro" id="IPR002078">
    <property type="entry name" value="Sigma_54_int"/>
</dbReference>
<gene>
    <name evidence="11" type="ORF">ALGA_1897</name>
</gene>
<dbReference type="RefSeq" id="WP_096429118.1">
    <property type="nucleotide sequence ID" value="NZ_AP018042.1"/>
</dbReference>
<reference evidence="11 12" key="1">
    <citation type="journal article" date="2018" name="Mar. Genomics">
        <title>Complete genome sequence of Marinifilaceae bacterium strain SPP2, isolated from the Antarctic marine sediment.</title>
        <authorList>
            <person name="Watanabe M."/>
            <person name="Kojima H."/>
            <person name="Fukui M."/>
        </authorList>
    </citation>
    <scope>NUCLEOTIDE SEQUENCE [LARGE SCALE GENOMIC DNA]</scope>
    <source>
        <strain evidence="11 12">SPP2</strain>
    </source>
</reference>
<dbReference type="PANTHER" id="PTHR32071">
    <property type="entry name" value="TRANSCRIPTIONAL REGULATORY PROTEIN"/>
    <property type="match status" value="1"/>
</dbReference>
<keyword evidence="6" id="KW-0238">DNA-binding</keyword>
<dbReference type="InterPro" id="IPR027417">
    <property type="entry name" value="P-loop_NTPase"/>
</dbReference>
<dbReference type="Pfam" id="PF00158">
    <property type="entry name" value="Sigma54_activat"/>
    <property type="match status" value="1"/>
</dbReference>
<sequence length="450" mass="50798">MKKILIIDDDPTICMMLQGLLKRKNFDADTVFSAGEALKRLENNQFDLVLSDFRLPDFDGLELLQKIKSMHPQVPVIIMTSYADIRTAVNAIKMGAFEYVTKPLNPDEILLLINSALEKAEDSKNSKKAKEKKNKEEIEFVRGNSSNSLQIDQYIKLVAPTDMSVIIEGESGTGKEIAARRIHFDSKRKKKAFVAVDCGALSTDLAGSELFGHIKGSFTGAINDKEGQFESAQGGTLFLDEIGNLSYEIQMKLLRALQERKVRKIGSNKDVDVDVRILVATNEDLAVSVNKGDFREDLYHRLNEFKITVPSLRNRIEDIEIFSNYFLELSNNELNKDISGFSSEVLDKFKTYSWPGNLRELRNVIRRSVLLSPDSKVELVSLPNEILNNNPSNNIIVEGSNLKLIQAANEKELIVSTLKRVNYNKSKAARLLNIDRKTLYNKLKQYGIDM</sequence>
<dbReference type="SUPFAM" id="SSF52172">
    <property type="entry name" value="CheY-like"/>
    <property type="match status" value="1"/>
</dbReference>
<evidence type="ECO:0000256" key="1">
    <source>
        <dbReference type="ARBA" id="ARBA00022553"/>
    </source>
</evidence>
<keyword evidence="7" id="KW-0804">Transcription</keyword>
<dbReference type="CDD" id="cd00009">
    <property type="entry name" value="AAA"/>
    <property type="match status" value="1"/>
</dbReference>
<dbReference type="Pfam" id="PF25601">
    <property type="entry name" value="AAA_lid_14"/>
    <property type="match status" value="1"/>
</dbReference>
<dbReference type="SUPFAM" id="SSF46689">
    <property type="entry name" value="Homeodomain-like"/>
    <property type="match status" value="1"/>
</dbReference>
<dbReference type="GO" id="GO:0005524">
    <property type="term" value="F:ATP binding"/>
    <property type="evidence" value="ECO:0007669"/>
    <property type="project" value="UniProtKB-KW"/>
</dbReference>
<dbReference type="InterPro" id="IPR058031">
    <property type="entry name" value="AAA_lid_NorR"/>
</dbReference>
<dbReference type="PROSITE" id="PS00688">
    <property type="entry name" value="SIGMA54_INTERACT_3"/>
    <property type="match status" value="1"/>
</dbReference>
<organism evidence="11 12">
    <name type="scientific">Labilibaculum antarcticum</name>
    <dbReference type="NCBI Taxonomy" id="1717717"/>
    <lineage>
        <taxon>Bacteria</taxon>
        <taxon>Pseudomonadati</taxon>
        <taxon>Bacteroidota</taxon>
        <taxon>Bacteroidia</taxon>
        <taxon>Marinilabiliales</taxon>
        <taxon>Marinifilaceae</taxon>
        <taxon>Labilibaculum</taxon>
    </lineage>
</organism>
<feature type="domain" description="Sigma-54 factor interaction" evidence="9">
    <location>
        <begin position="141"/>
        <end position="370"/>
    </location>
</feature>
<dbReference type="Gene3D" id="3.40.50.300">
    <property type="entry name" value="P-loop containing nucleotide triphosphate hydrolases"/>
    <property type="match status" value="1"/>
</dbReference>
<dbReference type="SMART" id="SM00382">
    <property type="entry name" value="AAA"/>
    <property type="match status" value="1"/>
</dbReference>
<dbReference type="GO" id="GO:0006355">
    <property type="term" value="P:regulation of DNA-templated transcription"/>
    <property type="evidence" value="ECO:0007669"/>
    <property type="project" value="InterPro"/>
</dbReference>
<dbReference type="InterPro" id="IPR011006">
    <property type="entry name" value="CheY-like_superfamily"/>
</dbReference>
<dbReference type="InterPro" id="IPR025943">
    <property type="entry name" value="Sigma_54_int_dom_ATP-bd_2"/>
</dbReference>
<evidence type="ECO:0000256" key="3">
    <source>
        <dbReference type="ARBA" id="ARBA00022840"/>
    </source>
</evidence>
<evidence type="ECO:0000256" key="5">
    <source>
        <dbReference type="ARBA" id="ARBA00023015"/>
    </source>
</evidence>
<dbReference type="GO" id="GO:0043565">
    <property type="term" value="F:sequence-specific DNA binding"/>
    <property type="evidence" value="ECO:0007669"/>
    <property type="project" value="InterPro"/>
</dbReference>
<dbReference type="SUPFAM" id="SSF52540">
    <property type="entry name" value="P-loop containing nucleoside triphosphate hydrolases"/>
    <property type="match status" value="1"/>
</dbReference>
<dbReference type="PROSITE" id="PS00676">
    <property type="entry name" value="SIGMA54_INTERACT_2"/>
    <property type="match status" value="1"/>
</dbReference>
<evidence type="ECO:0000256" key="8">
    <source>
        <dbReference type="PROSITE-ProRule" id="PRU00169"/>
    </source>
</evidence>
<dbReference type="Gene3D" id="1.10.8.60">
    <property type="match status" value="1"/>
</dbReference>
<keyword evidence="12" id="KW-1185">Reference proteome</keyword>
<dbReference type="InterPro" id="IPR003593">
    <property type="entry name" value="AAA+_ATPase"/>
</dbReference>
<feature type="modified residue" description="4-aspartylphosphate" evidence="8">
    <location>
        <position position="52"/>
    </location>
</feature>
<dbReference type="EMBL" id="AP018042">
    <property type="protein sequence ID" value="BAX80256.1"/>
    <property type="molecule type" value="Genomic_DNA"/>
</dbReference>
<reference evidence="12" key="2">
    <citation type="journal article" date="2020" name="Antonie Van Leeuwenhoek">
        <title>Labilibaculum antarcticum sp. nov., a novel facultative anaerobic, psychrotorelant bacterium isolated from marine sediment of Antarctica.</title>
        <authorList>
            <person name="Watanabe M."/>
            <person name="Kojima H."/>
            <person name="Fukui M."/>
        </authorList>
    </citation>
    <scope>NUCLEOTIDE SEQUENCE [LARGE SCALE GENOMIC DNA]</scope>
    <source>
        <strain evidence="12">SPP2</strain>
    </source>
</reference>
<dbReference type="AlphaFoldDB" id="A0A1Y1CIP5"/>
<dbReference type="Pfam" id="PF00072">
    <property type="entry name" value="Response_reg"/>
    <property type="match status" value="1"/>
</dbReference>
<dbReference type="InterPro" id="IPR025944">
    <property type="entry name" value="Sigma_54_int_dom_CS"/>
</dbReference>
<dbReference type="Gene3D" id="1.10.10.60">
    <property type="entry name" value="Homeodomain-like"/>
    <property type="match status" value="1"/>
</dbReference>
<dbReference type="Proteomes" id="UP000218267">
    <property type="component" value="Chromosome"/>
</dbReference>
<dbReference type="InterPro" id="IPR009057">
    <property type="entry name" value="Homeodomain-like_sf"/>
</dbReference>
<dbReference type="InterPro" id="IPR002197">
    <property type="entry name" value="HTH_Fis"/>
</dbReference>
<dbReference type="Gene3D" id="3.40.50.2300">
    <property type="match status" value="1"/>
</dbReference>
<keyword evidence="3" id="KW-0067">ATP-binding</keyword>
<dbReference type="PANTHER" id="PTHR32071:SF81">
    <property type="entry name" value="PROPIONATE CATABOLISM OPERON REGULATORY PROTEIN"/>
    <property type="match status" value="1"/>
</dbReference>
<evidence type="ECO:0000256" key="7">
    <source>
        <dbReference type="ARBA" id="ARBA00023163"/>
    </source>
</evidence>
<dbReference type="FunFam" id="3.40.50.2300:FF:000018">
    <property type="entry name" value="DNA-binding transcriptional regulator NtrC"/>
    <property type="match status" value="1"/>
</dbReference>
<evidence type="ECO:0000259" key="10">
    <source>
        <dbReference type="PROSITE" id="PS50110"/>
    </source>
</evidence>
<dbReference type="PROSITE" id="PS50045">
    <property type="entry name" value="SIGMA54_INTERACT_4"/>
    <property type="match status" value="1"/>
</dbReference>
<keyword evidence="5" id="KW-0805">Transcription regulation</keyword>
<evidence type="ECO:0000313" key="12">
    <source>
        <dbReference type="Proteomes" id="UP000218267"/>
    </source>
</evidence>
<dbReference type="SMART" id="SM00448">
    <property type="entry name" value="REC"/>
    <property type="match status" value="1"/>
</dbReference>
<evidence type="ECO:0000313" key="11">
    <source>
        <dbReference type="EMBL" id="BAX80256.1"/>
    </source>
</evidence>
<protein>
    <submittedName>
        <fullName evidence="11">Sigma-54-dependent Fis family transcriptional regulator</fullName>
    </submittedName>
</protein>
<keyword evidence="2" id="KW-0547">Nucleotide-binding</keyword>
<evidence type="ECO:0000256" key="6">
    <source>
        <dbReference type="ARBA" id="ARBA00023125"/>
    </source>
</evidence>
<dbReference type="Pfam" id="PF02954">
    <property type="entry name" value="HTH_8"/>
    <property type="match status" value="1"/>
</dbReference>
<dbReference type="FunFam" id="3.40.50.300:FF:000006">
    <property type="entry name" value="DNA-binding transcriptional regulator NtrC"/>
    <property type="match status" value="1"/>
</dbReference>
<dbReference type="KEGG" id="mbas:ALGA_1897"/>
<dbReference type="GO" id="GO:0000160">
    <property type="term" value="P:phosphorelay signal transduction system"/>
    <property type="evidence" value="ECO:0007669"/>
    <property type="project" value="UniProtKB-KW"/>
</dbReference>
<evidence type="ECO:0000259" key="9">
    <source>
        <dbReference type="PROSITE" id="PS50045"/>
    </source>
</evidence>
<dbReference type="PRINTS" id="PR01590">
    <property type="entry name" value="HTHFIS"/>
</dbReference>
<dbReference type="PROSITE" id="PS50110">
    <property type="entry name" value="RESPONSE_REGULATORY"/>
    <property type="match status" value="1"/>
</dbReference>
<proteinExistence type="predicted"/>
<evidence type="ECO:0000256" key="2">
    <source>
        <dbReference type="ARBA" id="ARBA00022741"/>
    </source>
</evidence>
<name>A0A1Y1CIP5_9BACT</name>
<evidence type="ECO:0000256" key="4">
    <source>
        <dbReference type="ARBA" id="ARBA00023012"/>
    </source>
</evidence>
<dbReference type="OrthoDB" id="9810703at2"/>
<dbReference type="InterPro" id="IPR001789">
    <property type="entry name" value="Sig_transdc_resp-reg_receiver"/>
</dbReference>
<keyword evidence="4" id="KW-0902">Two-component regulatory system</keyword>
<keyword evidence="1 8" id="KW-0597">Phosphoprotein</keyword>